<gene>
    <name evidence="2" type="ORF">GYMLUDRAFT_896772</name>
</gene>
<evidence type="ECO:0000313" key="3">
    <source>
        <dbReference type="Proteomes" id="UP000053593"/>
    </source>
</evidence>
<protein>
    <submittedName>
        <fullName evidence="2">Uncharacterized protein</fullName>
    </submittedName>
</protein>
<evidence type="ECO:0000256" key="1">
    <source>
        <dbReference type="SAM" id="MobiDB-lite"/>
    </source>
</evidence>
<sequence length="265" mass="30508">MLDEYEYQLPEPLLPPWHLCSSKISDLEHMVCYVVVSRLTPWKDSLIARELRLKMIDFAKTIQRLQRYSEIFPFIPRYLFPDYYLFLKKFSYLHKCRKAFTDVHLKDYYRWIDSNLGSKVNEATPAQWTLRAQLTSQSIRLYRFCPPLEMNGRFIAFSPHNPPILVTRRTPLNYDLGNSFRGMTRCEPVHDTWTPSIAESPELSYCSPFSSAPLAPASHLKDHSGSDLQFLHTTHPLPLPLASPPPPYPAPPSPSSTKHAVSTSG</sequence>
<dbReference type="AlphaFoldDB" id="A0A0D0C9I7"/>
<proteinExistence type="predicted"/>
<keyword evidence="3" id="KW-1185">Reference proteome</keyword>
<dbReference type="EMBL" id="KN834814">
    <property type="protein sequence ID" value="KIK54632.1"/>
    <property type="molecule type" value="Genomic_DNA"/>
</dbReference>
<dbReference type="HOGENOM" id="CLU_1165945_0_0_1"/>
<dbReference type="Proteomes" id="UP000053593">
    <property type="component" value="Unassembled WGS sequence"/>
</dbReference>
<name>A0A0D0C9I7_9AGAR</name>
<reference evidence="2 3" key="1">
    <citation type="submission" date="2014-04" db="EMBL/GenBank/DDBJ databases">
        <title>Evolutionary Origins and Diversification of the Mycorrhizal Mutualists.</title>
        <authorList>
            <consortium name="DOE Joint Genome Institute"/>
            <consortium name="Mycorrhizal Genomics Consortium"/>
            <person name="Kohler A."/>
            <person name="Kuo A."/>
            <person name="Nagy L.G."/>
            <person name="Floudas D."/>
            <person name="Copeland A."/>
            <person name="Barry K.W."/>
            <person name="Cichocki N."/>
            <person name="Veneault-Fourrey C."/>
            <person name="LaButti K."/>
            <person name="Lindquist E.A."/>
            <person name="Lipzen A."/>
            <person name="Lundell T."/>
            <person name="Morin E."/>
            <person name="Murat C."/>
            <person name="Riley R."/>
            <person name="Ohm R."/>
            <person name="Sun H."/>
            <person name="Tunlid A."/>
            <person name="Henrissat B."/>
            <person name="Grigoriev I.V."/>
            <person name="Hibbett D.S."/>
            <person name="Martin F."/>
        </authorList>
    </citation>
    <scope>NUCLEOTIDE SEQUENCE [LARGE SCALE GENOMIC DNA]</scope>
    <source>
        <strain evidence="2 3">FD-317 M1</strain>
    </source>
</reference>
<accession>A0A0D0C9I7</accession>
<feature type="region of interest" description="Disordered" evidence="1">
    <location>
        <begin position="229"/>
        <end position="265"/>
    </location>
</feature>
<evidence type="ECO:0000313" key="2">
    <source>
        <dbReference type="EMBL" id="KIK54632.1"/>
    </source>
</evidence>
<feature type="compositionally biased region" description="Pro residues" evidence="1">
    <location>
        <begin position="237"/>
        <end position="254"/>
    </location>
</feature>
<organism evidence="2 3">
    <name type="scientific">Collybiopsis luxurians FD-317 M1</name>
    <dbReference type="NCBI Taxonomy" id="944289"/>
    <lineage>
        <taxon>Eukaryota</taxon>
        <taxon>Fungi</taxon>
        <taxon>Dikarya</taxon>
        <taxon>Basidiomycota</taxon>
        <taxon>Agaricomycotina</taxon>
        <taxon>Agaricomycetes</taxon>
        <taxon>Agaricomycetidae</taxon>
        <taxon>Agaricales</taxon>
        <taxon>Marasmiineae</taxon>
        <taxon>Omphalotaceae</taxon>
        <taxon>Collybiopsis</taxon>
        <taxon>Collybiopsis luxurians</taxon>
    </lineage>
</organism>